<keyword evidence="15" id="KW-1185">Reference proteome</keyword>
<dbReference type="InterPro" id="IPR005467">
    <property type="entry name" value="His_kinase_dom"/>
</dbReference>
<evidence type="ECO:0000259" key="12">
    <source>
        <dbReference type="PROSITE" id="PS50109"/>
    </source>
</evidence>
<evidence type="ECO:0000256" key="3">
    <source>
        <dbReference type="ARBA" id="ARBA00012438"/>
    </source>
</evidence>
<dbReference type="Proteomes" id="UP001184230">
    <property type="component" value="Unassembled WGS sequence"/>
</dbReference>
<organism evidence="14 15">
    <name type="scientific">Variovorax soli</name>
    <dbReference type="NCBI Taxonomy" id="376815"/>
    <lineage>
        <taxon>Bacteria</taxon>
        <taxon>Pseudomonadati</taxon>
        <taxon>Pseudomonadota</taxon>
        <taxon>Betaproteobacteria</taxon>
        <taxon>Burkholderiales</taxon>
        <taxon>Comamonadaceae</taxon>
        <taxon>Variovorax</taxon>
    </lineage>
</organism>
<dbReference type="InterPro" id="IPR003594">
    <property type="entry name" value="HATPase_dom"/>
</dbReference>
<keyword evidence="5" id="KW-0808">Transferase</keyword>
<dbReference type="SMART" id="SM00388">
    <property type="entry name" value="HisKA"/>
    <property type="match status" value="1"/>
</dbReference>
<dbReference type="Gene3D" id="1.10.287.130">
    <property type="match status" value="1"/>
</dbReference>
<dbReference type="PANTHER" id="PTHR45436">
    <property type="entry name" value="SENSOR HISTIDINE KINASE YKOH"/>
    <property type="match status" value="1"/>
</dbReference>
<dbReference type="SMART" id="SM00387">
    <property type="entry name" value="HATPase_c"/>
    <property type="match status" value="1"/>
</dbReference>
<comment type="caution">
    <text evidence="14">The sequence shown here is derived from an EMBL/GenBank/DDBJ whole genome shotgun (WGS) entry which is preliminary data.</text>
</comment>
<dbReference type="Gene3D" id="3.30.565.10">
    <property type="entry name" value="Histidine kinase-like ATPase, C-terminal domain"/>
    <property type="match status" value="1"/>
</dbReference>
<keyword evidence="9" id="KW-0902">Two-component regulatory system</keyword>
<comment type="catalytic activity">
    <reaction evidence="1">
        <text>ATP + protein L-histidine = ADP + protein N-phospho-L-histidine.</text>
        <dbReference type="EC" id="2.7.13.3"/>
    </reaction>
</comment>
<feature type="transmembrane region" description="Helical" evidence="11">
    <location>
        <begin position="156"/>
        <end position="180"/>
    </location>
</feature>
<dbReference type="GO" id="GO:0016301">
    <property type="term" value="F:kinase activity"/>
    <property type="evidence" value="ECO:0007669"/>
    <property type="project" value="UniProtKB-KW"/>
</dbReference>
<evidence type="ECO:0000256" key="4">
    <source>
        <dbReference type="ARBA" id="ARBA00022553"/>
    </source>
</evidence>
<dbReference type="InterPro" id="IPR036890">
    <property type="entry name" value="HATPase_C_sf"/>
</dbReference>
<keyword evidence="7 14" id="KW-0418">Kinase</keyword>
<evidence type="ECO:0000256" key="8">
    <source>
        <dbReference type="ARBA" id="ARBA00022989"/>
    </source>
</evidence>
<dbReference type="PROSITE" id="PS50885">
    <property type="entry name" value="HAMP"/>
    <property type="match status" value="1"/>
</dbReference>
<dbReference type="SUPFAM" id="SSF55874">
    <property type="entry name" value="ATPase domain of HSP90 chaperone/DNA topoisomerase II/histidine kinase"/>
    <property type="match status" value="1"/>
</dbReference>
<comment type="subcellular location">
    <subcellularLocation>
        <location evidence="2">Membrane</location>
        <topology evidence="2">Multi-pass membrane protein</topology>
    </subcellularLocation>
</comment>
<evidence type="ECO:0000313" key="14">
    <source>
        <dbReference type="EMBL" id="MDR6535879.1"/>
    </source>
</evidence>
<protein>
    <recommendedName>
        <fullName evidence="3">histidine kinase</fullName>
        <ecNumber evidence="3">2.7.13.3</ecNumber>
    </recommendedName>
</protein>
<gene>
    <name evidence="14" type="ORF">J2739_001649</name>
</gene>
<evidence type="ECO:0000256" key="6">
    <source>
        <dbReference type="ARBA" id="ARBA00022692"/>
    </source>
</evidence>
<feature type="domain" description="Histidine kinase" evidence="12">
    <location>
        <begin position="239"/>
        <end position="453"/>
    </location>
</feature>
<dbReference type="InterPro" id="IPR004358">
    <property type="entry name" value="Sig_transdc_His_kin-like_C"/>
</dbReference>
<evidence type="ECO:0000259" key="13">
    <source>
        <dbReference type="PROSITE" id="PS50885"/>
    </source>
</evidence>
<reference evidence="14 15" key="1">
    <citation type="submission" date="2023-07" db="EMBL/GenBank/DDBJ databases">
        <title>Sorghum-associated microbial communities from plants grown in Nebraska, USA.</title>
        <authorList>
            <person name="Schachtman D."/>
        </authorList>
    </citation>
    <scope>NUCLEOTIDE SEQUENCE [LARGE SCALE GENOMIC DNA]</scope>
    <source>
        <strain evidence="14 15">DS1781</strain>
    </source>
</reference>
<dbReference type="PRINTS" id="PR00344">
    <property type="entry name" value="BCTRLSENSOR"/>
</dbReference>
<dbReference type="CDD" id="cd00082">
    <property type="entry name" value="HisKA"/>
    <property type="match status" value="1"/>
</dbReference>
<keyword evidence="6 11" id="KW-0812">Transmembrane</keyword>
<dbReference type="CDD" id="cd00075">
    <property type="entry name" value="HATPase"/>
    <property type="match status" value="1"/>
</dbReference>
<dbReference type="PROSITE" id="PS50109">
    <property type="entry name" value="HIS_KIN"/>
    <property type="match status" value="1"/>
</dbReference>
<evidence type="ECO:0000256" key="5">
    <source>
        <dbReference type="ARBA" id="ARBA00022679"/>
    </source>
</evidence>
<keyword evidence="4" id="KW-0597">Phosphoprotein</keyword>
<dbReference type="Pfam" id="PF00512">
    <property type="entry name" value="HisKA"/>
    <property type="match status" value="1"/>
</dbReference>
<sequence>MHPRPWYMPCSLRGKLLLWLVSLHLIAAFVAAWASYMSYGRMVHTFMDDQMQLLANSYAANDGTPVLQPLADEGVFKWGSFIVQIWSPDGRLLASSWPRLSLPLQAEPGLHNVRTGAGSDEDWRVYTAEAGLRASQPRVQIAQNGSFLRHEVAHRALFAALPIALLLPVSLAVLWLVVWLSSYSLRAVAREVAAQDERSLSELSLARVPDEIAPLVSAFNSLLARLRAAFAAQRRFVQDAAHELRTPVAAIGLQLENLRAHVPPGDAAERFAQLEAGVTRAQHLIEQLLRLSRQESAAPAAGAEPVDVAALLRESLGQLMVVADRRRIDVGFDGTVAPVVSAPAAELRSVFDNLIDNALRHAPEGGVVDVRLHEVQGQPVVDVVDNGPGIPPEFMPRVFDRFFRVPGTSPGGSGLGLAIARTAALRHGLRIALSNRSEQEGGTGLIARVYLPT</sequence>
<evidence type="ECO:0000256" key="9">
    <source>
        <dbReference type="ARBA" id="ARBA00023012"/>
    </source>
</evidence>
<dbReference type="InterPro" id="IPR036097">
    <property type="entry name" value="HisK_dim/P_sf"/>
</dbReference>
<name>A0ABU1NBS3_9BURK</name>
<accession>A0ABU1NBS3</accession>
<dbReference type="RefSeq" id="WP_309900375.1">
    <property type="nucleotide sequence ID" value="NZ_JAVDRF010000003.1"/>
</dbReference>
<dbReference type="InterPro" id="IPR050428">
    <property type="entry name" value="TCS_sensor_his_kinase"/>
</dbReference>
<proteinExistence type="predicted"/>
<dbReference type="EMBL" id="JAVDRF010000003">
    <property type="protein sequence ID" value="MDR6535879.1"/>
    <property type="molecule type" value="Genomic_DNA"/>
</dbReference>
<feature type="domain" description="HAMP" evidence="13">
    <location>
        <begin position="185"/>
        <end position="231"/>
    </location>
</feature>
<evidence type="ECO:0000256" key="7">
    <source>
        <dbReference type="ARBA" id="ARBA00022777"/>
    </source>
</evidence>
<dbReference type="InterPro" id="IPR003660">
    <property type="entry name" value="HAMP_dom"/>
</dbReference>
<evidence type="ECO:0000313" key="15">
    <source>
        <dbReference type="Proteomes" id="UP001184230"/>
    </source>
</evidence>
<keyword evidence="10 11" id="KW-0472">Membrane</keyword>
<dbReference type="EC" id="2.7.13.3" evidence="3"/>
<dbReference type="InterPro" id="IPR003661">
    <property type="entry name" value="HisK_dim/P_dom"/>
</dbReference>
<evidence type="ECO:0000256" key="11">
    <source>
        <dbReference type="SAM" id="Phobius"/>
    </source>
</evidence>
<dbReference type="Pfam" id="PF02518">
    <property type="entry name" value="HATPase_c"/>
    <property type="match status" value="1"/>
</dbReference>
<feature type="transmembrane region" description="Helical" evidence="11">
    <location>
        <begin position="16"/>
        <end position="37"/>
    </location>
</feature>
<evidence type="ECO:0000256" key="1">
    <source>
        <dbReference type="ARBA" id="ARBA00000085"/>
    </source>
</evidence>
<keyword evidence="8 11" id="KW-1133">Transmembrane helix</keyword>
<evidence type="ECO:0000256" key="10">
    <source>
        <dbReference type="ARBA" id="ARBA00023136"/>
    </source>
</evidence>
<evidence type="ECO:0000256" key="2">
    <source>
        <dbReference type="ARBA" id="ARBA00004141"/>
    </source>
</evidence>
<dbReference type="PANTHER" id="PTHR45436:SF15">
    <property type="entry name" value="SENSOR HISTIDINE KINASE CUSS"/>
    <property type="match status" value="1"/>
</dbReference>
<dbReference type="SUPFAM" id="SSF47384">
    <property type="entry name" value="Homodimeric domain of signal transducing histidine kinase"/>
    <property type="match status" value="1"/>
</dbReference>